<proteinExistence type="predicted"/>
<evidence type="ECO:0000313" key="1">
    <source>
        <dbReference type="EMBL" id="EMI20908.1"/>
    </source>
</evidence>
<dbReference type="EMBL" id="ANOG01000304">
    <property type="protein sequence ID" value="EMI20908.1"/>
    <property type="molecule type" value="Genomic_DNA"/>
</dbReference>
<protein>
    <submittedName>
        <fullName evidence="1">Glycosyl hydrolase family protein</fullName>
    </submittedName>
</protein>
<sequence length="96" mass="11142">MLDSEQGGFFQLVPDTDFRVDRQYVDQTNVLETTFQTDSGTLRLTDWIPAACPLLPETYWSTSLIRRVECIAGQVSLRVHFRPSFDYARKSVSFRF</sequence>
<reference evidence="1 2" key="1">
    <citation type="journal article" date="2013" name="Mar. Genomics">
        <title>Expression of sulfatases in Rhodopirellula baltica and the diversity of sulfatases in the genus Rhodopirellula.</title>
        <authorList>
            <person name="Wegner C.E."/>
            <person name="Richter-Heitmann T."/>
            <person name="Klindworth A."/>
            <person name="Klockow C."/>
            <person name="Richter M."/>
            <person name="Achstetter T."/>
            <person name="Glockner F.O."/>
            <person name="Harder J."/>
        </authorList>
    </citation>
    <scope>NUCLEOTIDE SEQUENCE [LARGE SCALE GENOMIC DNA]</scope>
    <source>
        <strain evidence="1 2">SM1</strain>
    </source>
</reference>
<feature type="non-terminal residue" evidence="1">
    <location>
        <position position="96"/>
    </location>
</feature>
<evidence type="ECO:0000313" key="2">
    <source>
        <dbReference type="Proteomes" id="UP000011991"/>
    </source>
</evidence>
<name>M5RNK9_9BACT</name>
<keyword evidence="1" id="KW-0378">Hydrolase</keyword>
<dbReference type="AlphaFoldDB" id="M5RNK9"/>
<dbReference type="Proteomes" id="UP000011991">
    <property type="component" value="Unassembled WGS sequence"/>
</dbReference>
<organism evidence="1 2">
    <name type="scientific">Rhodopirellula maiorica SM1</name>
    <dbReference type="NCBI Taxonomy" id="1265738"/>
    <lineage>
        <taxon>Bacteria</taxon>
        <taxon>Pseudomonadati</taxon>
        <taxon>Planctomycetota</taxon>
        <taxon>Planctomycetia</taxon>
        <taxon>Pirellulales</taxon>
        <taxon>Pirellulaceae</taxon>
        <taxon>Novipirellula</taxon>
    </lineage>
</organism>
<comment type="caution">
    <text evidence="1">The sequence shown here is derived from an EMBL/GenBank/DDBJ whole genome shotgun (WGS) entry which is preliminary data.</text>
</comment>
<accession>M5RNK9</accession>
<gene>
    <name evidence="1" type="ORF">RMSM_02166</name>
</gene>
<dbReference type="GO" id="GO:0016787">
    <property type="term" value="F:hydrolase activity"/>
    <property type="evidence" value="ECO:0007669"/>
    <property type="project" value="UniProtKB-KW"/>
</dbReference>
<keyword evidence="2" id="KW-1185">Reference proteome</keyword>